<evidence type="ECO:0000313" key="3">
    <source>
        <dbReference type="Proteomes" id="UP000199361"/>
    </source>
</evidence>
<dbReference type="STRING" id="568860.SAMN05421811_113153"/>
<dbReference type="Proteomes" id="UP000199361">
    <property type="component" value="Unassembled WGS sequence"/>
</dbReference>
<keyword evidence="3" id="KW-1185">Reference proteome</keyword>
<dbReference type="OrthoDB" id="9790745at2"/>
<dbReference type="PANTHER" id="PTHR36849:SF1">
    <property type="entry name" value="CYTOPLASMIC PROTEIN"/>
    <property type="match status" value="1"/>
</dbReference>
<proteinExistence type="predicted"/>
<protein>
    <submittedName>
        <fullName evidence="2">Uncharacterized conserved protein YeaO, DUF488 family</fullName>
    </submittedName>
</protein>
<evidence type="ECO:0000313" key="2">
    <source>
        <dbReference type="EMBL" id="SEU36198.1"/>
    </source>
</evidence>
<feature type="region of interest" description="Disordered" evidence="1">
    <location>
        <begin position="116"/>
        <end position="135"/>
    </location>
</feature>
<evidence type="ECO:0000256" key="1">
    <source>
        <dbReference type="SAM" id="MobiDB-lite"/>
    </source>
</evidence>
<dbReference type="Pfam" id="PF22752">
    <property type="entry name" value="DUF488-N3i"/>
    <property type="match status" value="1"/>
</dbReference>
<dbReference type="AlphaFoldDB" id="A0A1I0L8R3"/>
<dbReference type="RefSeq" id="WP_091089344.1">
    <property type="nucleotide sequence ID" value="NZ_FOHX01000013.1"/>
</dbReference>
<dbReference type="EMBL" id="FOHX01000013">
    <property type="protein sequence ID" value="SEU36198.1"/>
    <property type="molecule type" value="Genomic_DNA"/>
</dbReference>
<feature type="compositionally biased region" description="Basic and acidic residues" evidence="1">
    <location>
        <begin position="117"/>
        <end position="135"/>
    </location>
</feature>
<organism evidence="2 3">
    <name type="scientific">Nonomuraea wenchangensis</name>
    <dbReference type="NCBI Taxonomy" id="568860"/>
    <lineage>
        <taxon>Bacteria</taxon>
        <taxon>Bacillati</taxon>
        <taxon>Actinomycetota</taxon>
        <taxon>Actinomycetes</taxon>
        <taxon>Streptosporangiales</taxon>
        <taxon>Streptosporangiaceae</taxon>
        <taxon>Nonomuraea</taxon>
    </lineage>
</organism>
<gene>
    <name evidence="2" type="ORF">SAMN05421811_113153</name>
</gene>
<sequence length="135" mass="15827">MSKDVMYRRIYEESSPEDGRRVLVDRVWPRGMRKEDAHLDEWLREVAPSSELRKWYSHDPGRFPEFRRRYLDELRDDGHRPAADHLRELASQDRLTLLTATKDVDHSQAAVLAEWLSGKRSDTGRADTSHAEDVP</sequence>
<accession>A0A1I0L8R3</accession>
<name>A0A1I0L8R3_9ACTN</name>
<reference evidence="2 3" key="1">
    <citation type="submission" date="2016-10" db="EMBL/GenBank/DDBJ databases">
        <authorList>
            <person name="de Groot N.N."/>
        </authorList>
    </citation>
    <scope>NUCLEOTIDE SEQUENCE [LARGE SCALE GENOMIC DNA]</scope>
    <source>
        <strain evidence="2 3">CGMCC 4.5598</strain>
    </source>
</reference>
<dbReference type="PANTHER" id="PTHR36849">
    <property type="entry name" value="CYTOPLASMIC PROTEIN-RELATED"/>
    <property type="match status" value="1"/>
</dbReference>
<dbReference type="InterPro" id="IPR052552">
    <property type="entry name" value="YeaO-like"/>
</dbReference>